<sequence length="272" mass="30521">MQQTFKDAVSTVEYTVKGNTVTVKTSSSAFPGKERVQTFTAGVPFDDVGLDGTPFKKFNEKESMMAKFQGKWVDDPSVPKVNYKEMFDKIGMNEEVKQKFLTTTTTVEYIVDGDKFKAITSSTAFPGMEKTFTFTLGEPFEDTSYDGNPFKLSHDDFKGMDEETKQKYTSTTTTIEYLVEGDKFKAITSSSAFQGLDKTFTYTLGEPFEDTSYDGSHFKATVTLIGDDTLYEVGENEKYGQFEFTRQVEGNIMNVTGNMAGVKMSSQMKKVY</sequence>
<organism evidence="2 3">
    <name type="scientific">Pinctada imbricata</name>
    <name type="common">Atlantic pearl-oyster</name>
    <name type="synonym">Pinctada martensii</name>
    <dbReference type="NCBI Taxonomy" id="66713"/>
    <lineage>
        <taxon>Eukaryota</taxon>
        <taxon>Metazoa</taxon>
        <taxon>Spiralia</taxon>
        <taxon>Lophotrochozoa</taxon>
        <taxon>Mollusca</taxon>
        <taxon>Bivalvia</taxon>
        <taxon>Autobranchia</taxon>
        <taxon>Pteriomorphia</taxon>
        <taxon>Pterioida</taxon>
        <taxon>Pterioidea</taxon>
        <taxon>Pteriidae</taxon>
        <taxon>Pinctada</taxon>
    </lineage>
</organism>
<comment type="caution">
    <text evidence="2">The sequence shown here is derived from an EMBL/GenBank/DDBJ whole genome shotgun (WGS) entry which is preliminary data.</text>
</comment>
<dbReference type="SUPFAM" id="SSF50814">
    <property type="entry name" value="Lipocalins"/>
    <property type="match status" value="3"/>
</dbReference>
<comment type="similarity">
    <text evidence="1">Belongs to the calycin superfamily. Fatty-acid binding protein (FABP) family.</text>
</comment>
<evidence type="ECO:0000256" key="1">
    <source>
        <dbReference type="ARBA" id="ARBA00008390"/>
    </source>
</evidence>
<gene>
    <name evidence="2" type="ORF">FSP39_009059</name>
</gene>
<dbReference type="PANTHER" id="PTHR11955">
    <property type="entry name" value="FATTY ACID BINDING PROTEIN"/>
    <property type="match status" value="1"/>
</dbReference>
<keyword evidence="3" id="KW-1185">Reference proteome</keyword>
<name>A0AA88XN32_PINIB</name>
<protein>
    <submittedName>
        <fullName evidence="2">Uncharacterized protein</fullName>
    </submittedName>
</protein>
<dbReference type="AlphaFoldDB" id="A0AA88XN32"/>
<dbReference type="InterPro" id="IPR031259">
    <property type="entry name" value="ILBP"/>
</dbReference>
<reference evidence="2" key="1">
    <citation type="submission" date="2019-08" db="EMBL/GenBank/DDBJ databases">
        <title>The improved chromosome-level genome for the pearl oyster Pinctada fucata martensii using PacBio sequencing and Hi-C.</title>
        <authorList>
            <person name="Zheng Z."/>
        </authorList>
    </citation>
    <scope>NUCLEOTIDE SEQUENCE</scope>
    <source>
        <strain evidence="2">ZZ-2019</strain>
        <tissue evidence="2">Adductor muscle</tissue>
    </source>
</reference>
<evidence type="ECO:0000313" key="2">
    <source>
        <dbReference type="EMBL" id="KAK3084152.1"/>
    </source>
</evidence>
<accession>A0AA88XN32</accession>
<dbReference type="Proteomes" id="UP001186944">
    <property type="component" value="Unassembled WGS sequence"/>
</dbReference>
<dbReference type="GO" id="GO:0008289">
    <property type="term" value="F:lipid binding"/>
    <property type="evidence" value="ECO:0007669"/>
    <property type="project" value="UniProtKB-KW"/>
</dbReference>
<dbReference type="InterPro" id="IPR012674">
    <property type="entry name" value="Calycin"/>
</dbReference>
<evidence type="ECO:0000313" key="3">
    <source>
        <dbReference type="Proteomes" id="UP001186944"/>
    </source>
</evidence>
<dbReference type="Gene3D" id="2.40.128.20">
    <property type="match status" value="3"/>
</dbReference>
<proteinExistence type="inferred from homology"/>
<dbReference type="EMBL" id="VSWD01000013">
    <property type="protein sequence ID" value="KAK3084152.1"/>
    <property type="molecule type" value="Genomic_DNA"/>
</dbReference>